<accession>A0ABP1RB15</accession>
<comment type="caution">
    <text evidence="2">The sequence shown here is derived from an EMBL/GenBank/DDBJ whole genome shotgun (WGS) entry which is preliminary data.</text>
</comment>
<dbReference type="InterPro" id="IPR001810">
    <property type="entry name" value="F-box_dom"/>
</dbReference>
<evidence type="ECO:0000313" key="2">
    <source>
        <dbReference type="EMBL" id="CAL8124714.1"/>
    </source>
</evidence>
<dbReference type="SUPFAM" id="SSF81383">
    <property type="entry name" value="F-box domain"/>
    <property type="match status" value="1"/>
</dbReference>
<name>A0ABP1RB15_9HEXA</name>
<dbReference type="Proteomes" id="UP001642540">
    <property type="component" value="Unassembled WGS sequence"/>
</dbReference>
<feature type="domain" description="F-box" evidence="1">
    <location>
        <begin position="25"/>
        <end position="71"/>
    </location>
</feature>
<dbReference type="Gene3D" id="1.20.1280.50">
    <property type="match status" value="1"/>
</dbReference>
<dbReference type="Pfam" id="PF12937">
    <property type="entry name" value="F-box-like"/>
    <property type="match status" value="1"/>
</dbReference>
<dbReference type="PROSITE" id="PS50181">
    <property type="entry name" value="FBOX"/>
    <property type="match status" value="1"/>
</dbReference>
<evidence type="ECO:0000313" key="3">
    <source>
        <dbReference type="Proteomes" id="UP001642540"/>
    </source>
</evidence>
<sequence length="536" mass="61958">MEKEGELSVSKKYIMDEESEEKEETCPFNLLPEEVVETIFNNLDIADLQKCLNTCDTWNNILKPKTIYFQFELVLPVLLKRLSLEDCLSCRLVCRKWKKGVDTVLDNHPSRVNLPDDHTRRYAFPLRFINAVDSPNFSTGRLFGNFGMVICRFSTFIIHRDKIDRNFMEEMNSHRGNPFVGRSLKMRVNFPQEYVISARTVLERFGTHIWYARLRFDDSMRTQAEMEEFPVEIRIRDALSLLPNLKSLCLDVCIIEQEVLSGLEIRAQNYFQRHPLPTLRNLETFSCGLFFHTPSILIDSVLEFCCVKDTLKILDLSLSKAKYKSTFKFPNLEDLAIKVDMEELPRLVEDYPHLKKLRLILSKRNGGENESPQRIHCEEVFVVLESLQDNLIELGIQCEMCDTYFVMLCSCSDNFRINFPNLESLGLHCHVKPENLQNLGSLKHLELRAFIEEAEAESFRLNMGLLIPSLQSLHFYGSEGTIKSKRDFSSGMLVVQNEERDGGVESLVEEGGDELAFGWGWEWWDSVSPALSGVGW</sequence>
<reference evidence="2 3" key="1">
    <citation type="submission" date="2024-08" db="EMBL/GenBank/DDBJ databases">
        <authorList>
            <person name="Cucini C."/>
            <person name="Frati F."/>
        </authorList>
    </citation>
    <scope>NUCLEOTIDE SEQUENCE [LARGE SCALE GENOMIC DNA]</scope>
</reference>
<proteinExistence type="predicted"/>
<gene>
    <name evidence="2" type="ORF">ODALV1_LOCUS20734</name>
</gene>
<evidence type="ECO:0000259" key="1">
    <source>
        <dbReference type="PROSITE" id="PS50181"/>
    </source>
</evidence>
<dbReference type="EMBL" id="CAXLJM020000068">
    <property type="protein sequence ID" value="CAL8124714.1"/>
    <property type="molecule type" value="Genomic_DNA"/>
</dbReference>
<keyword evidence="3" id="KW-1185">Reference proteome</keyword>
<dbReference type="SUPFAM" id="SSF52047">
    <property type="entry name" value="RNI-like"/>
    <property type="match status" value="1"/>
</dbReference>
<dbReference type="Pfam" id="PF00646">
    <property type="entry name" value="F-box"/>
    <property type="match status" value="1"/>
</dbReference>
<dbReference type="InterPro" id="IPR036047">
    <property type="entry name" value="F-box-like_dom_sf"/>
</dbReference>
<dbReference type="SMART" id="SM00256">
    <property type="entry name" value="FBOX"/>
    <property type="match status" value="2"/>
</dbReference>
<organism evidence="2 3">
    <name type="scientific">Orchesella dallaii</name>
    <dbReference type="NCBI Taxonomy" id="48710"/>
    <lineage>
        <taxon>Eukaryota</taxon>
        <taxon>Metazoa</taxon>
        <taxon>Ecdysozoa</taxon>
        <taxon>Arthropoda</taxon>
        <taxon>Hexapoda</taxon>
        <taxon>Collembola</taxon>
        <taxon>Entomobryomorpha</taxon>
        <taxon>Entomobryoidea</taxon>
        <taxon>Orchesellidae</taxon>
        <taxon>Orchesellinae</taxon>
        <taxon>Orchesella</taxon>
    </lineage>
</organism>
<protein>
    <recommendedName>
        <fullName evidence="1">F-box domain-containing protein</fullName>
    </recommendedName>
</protein>